<dbReference type="InterPro" id="IPR023772">
    <property type="entry name" value="DNA-bd_HTH_TetR-type_CS"/>
</dbReference>
<dbReference type="Gene3D" id="1.10.10.60">
    <property type="entry name" value="Homeodomain-like"/>
    <property type="match status" value="1"/>
</dbReference>
<keyword evidence="2 4" id="KW-0238">DNA-binding</keyword>
<proteinExistence type="predicted"/>
<dbReference type="GO" id="GO:0003677">
    <property type="term" value="F:DNA binding"/>
    <property type="evidence" value="ECO:0007669"/>
    <property type="project" value="UniProtKB-UniRule"/>
</dbReference>
<gene>
    <name evidence="7" type="ORF">AXK60_05165</name>
    <name evidence="6" type="ORF">AXK61_04935</name>
</gene>
<dbReference type="PANTHER" id="PTHR47506:SF1">
    <property type="entry name" value="HTH-TYPE TRANSCRIPTIONAL REGULATOR YJDC"/>
    <property type="match status" value="1"/>
</dbReference>
<keyword evidence="9" id="KW-1185">Reference proteome</keyword>
<feature type="domain" description="HTH tetR-type" evidence="5">
    <location>
        <begin position="11"/>
        <end position="71"/>
    </location>
</feature>
<dbReference type="Proteomes" id="UP000070258">
    <property type="component" value="Unassembled WGS sequence"/>
</dbReference>
<feature type="DNA-binding region" description="H-T-H motif" evidence="4">
    <location>
        <begin position="34"/>
        <end position="53"/>
    </location>
</feature>
<keyword evidence="1" id="KW-0805">Transcription regulation</keyword>
<evidence type="ECO:0000256" key="4">
    <source>
        <dbReference type="PROSITE-ProRule" id="PRU00335"/>
    </source>
</evidence>
<dbReference type="EMBL" id="LSRF01000012">
    <property type="protein sequence ID" value="KXP12602.1"/>
    <property type="molecule type" value="Genomic_DNA"/>
</dbReference>
<evidence type="ECO:0000313" key="6">
    <source>
        <dbReference type="EMBL" id="KXO93887.1"/>
    </source>
</evidence>
<dbReference type="Gene3D" id="1.10.357.10">
    <property type="entry name" value="Tetracycline Repressor, domain 2"/>
    <property type="match status" value="1"/>
</dbReference>
<dbReference type="InterPro" id="IPR036271">
    <property type="entry name" value="Tet_transcr_reg_TetR-rel_C_sf"/>
</dbReference>
<dbReference type="SUPFAM" id="SSF46689">
    <property type="entry name" value="Homeodomain-like"/>
    <property type="match status" value="1"/>
</dbReference>
<dbReference type="STRING" id="239498.AXK60_05165"/>
<dbReference type="Proteomes" id="UP000070409">
    <property type="component" value="Unassembled WGS sequence"/>
</dbReference>
<dbReference type="RefSeq" id="WP_068570583.1">
    <property type="nucleotide sequence ID" value="NZ_LSRE01000034.1"/>
</dbReference>
<name>A0A138AQ87_9ACTN</name>
<dbReference type="Pfam" id="PF00440">
    <property type="entry name" value="TetR_N"/>
    <property type="match status" value="1"/>
</dbReference>
<reference evidence="8" key="2">
    <citation type="submission" date="2016-02" db="EMBL/GenBank/DDBJ databases">
        <authorList>
            <person name="Wen L."/>
            <person name="He K."/>
            <person name="Yang H."/>
        </authorList>
    </citation>
    <scope>NUCLEOTIDE SEQUENCE [LARGE SCALE GENOMIC DNA]</scope>
    <source>
        <strain evidence="8">JCM 15929</strain>
    </source>
</reference>
<evidence type="ECO:0000256" key="2">
    <source>
        <dbReference type="ARBA" id="ARBA00023125"/>
    </source>
</evidence>
<evidence type="ECO:0000313" key="8">
    <source>
        <dbReference type="Proteomes" id="UP000070258"/>
    </source>
</evidence>
<dbReference type="SUPFAM" id="SSF48498">
    <property type="entry name" value="Tetracyclin repressor-like, C-terminal domain"/>
    <property type="match status" value="1"/>
</dbReference>
<comment type="caution">
    <text evidence="7">The sequence shown here is derived from an EMBL/GenBank/DDBJ whole genome shotgun (WGS) entry which is preliminary data.</text>
</comment>
<evidence type="ECO:0000256" key="3">
    <source>
        <dbReference type="ARBA" id="ARBA00023163"/>
    </source>
</evidence>
<reference evidence="7" key="3">
    <citation type="submission" date="2016-02" db="EMBL/GenBank/DDBJ databases">
        <authorList>
            <person name="Teng J.L."/>
            <person name="Yang Y."/>
            <person name="Huang Y."/>
            <person name="Guo F."/>
            <person name="Wei W."/>
            <person name="Chen J.H."/>
            <person name="Wong S.Y."/>
            <person name="Lau S.K."/>
            <person name="Woo P.C."/>
        </authorList>
    </citation>
    <scope>NUCLEOTIDE SEQUENCE</scope>
    <source>
        <strain evidence="7">JCM 15929</strain>
    </source>
</reference>
<dbReference type="PROSITE" id="PS01081">
    <property type="entry name" value="HTH_TETR_1"/>
    <property type="match status" value="1"/>
</dbReference>
<protein>
    <submittedName>
        <fullName evidence="7">TetR family transcriptional regulator</fullName>
    </submittedName>
</protein>
<dbReference type="OrthoDB" id="9805134at2"/>
<dbReference type="InterPro" id="IPR001647">
    <property type="entry name" value="HTH_TetR"/>
</dbReference>
<dbReference type="AlphaFoldDB" id="A0A138AQ87"/>
<keyword evidence="3" id="KW-0804">Transcription</keyword>
<dbReference type="PRINTS" id="PR00455">
    <property type="entry name" value="HTHTETR"/>
</dbReference>
<reference evidence="6 9" key="1">
    <citation type="submission" date="2016-02" db="EMBL/GenBank/DDBJ databases">
        <authorList>
            <person name="Teng J.L."/>
            <person name="Tang Y."/>
            <person name="Huang Y."/>
            <person name="Guo F."/>
            <person name="Wei W."/>
            <person name="Chen J.H."/>
            <person name="Wong S.Y."/>
            <person name="Lau S.K."/>
            <person name="Woo P.C."/>
        </authorList>
    </citation>
    <scope>NUCLEOTIDE SEQUENCE [LARGE SCALE GENOMIC DNA]</scope>
    <source>
        <strain evidence="6 9">JCM 13375</strain>
    </source>
</reference>
<evidence type="ECO:0000313" key="7">
    <source>
        <dbReference type="EMBL" id="KXP12602.1"/>
    </source>
</evidence>
<dbReference type="PROSITE" id="PS50977">
    <property type="entry name" value="HTH_TETR_2"/>
    <property type="match status" value="1"/>
</dbReference>
<accession>A0A138AQ87</accession>
<evidence type="ECO:0000313" key="9">
    <source>
        <dbReference type="Proteomes" id="UP000070409"/>
    </source>
</evidence>
<dbReference type="PANTHER" id="PTHR47506">
    <property type="entry name" value="TRANSCRIPTIONAL REGULATORY PROTEIN"/>
    <property type="match status" value="1"/>
</dbReference>
<organism evidence="7 8">
    <name type="scientific">Tsukamurella pseudospumae</name>
    <dbReference type="NCBI Taxonomy" id="239498"/>
    <lineage>
        <taxon>Bacteria</taxon>
        <taxon>Bacillati</taxon>
        <taxon>Actinomycetota</taxon>
        <taxon>Actinomycetes</taxon>
        <taxon>Mycobacteriales</taxon>
        <taxon>Tsukamurellaceae</taxon>
        <taxon>Tsukamurella</taxon>
    </lineage>
</organism>
<dbReference type="EMBL" id="LSRE01000034">
    <property type="protein sequence ID" value="KXO93887.1"/>
    <property type="molecule type" value="Genomic_DNA"/>
</dbReference>
<sequence>MAIGTRGRPRSFDRDAALDAAARLFWEKGFEATSIRDLTDRLGIEAPSLYRAFGDKRRLFEEAVGEYDRTYGGFIDDAFAEESTARTIALRLLAEGPARYTRAGLPRGCLVVSGDAGTTDAEVIGYMIAMRSANVARLADRIGRDVESGVLPGTVDPLALARFTFATLNGLAEAAREGVPVQELEAVAAVAAGAWPVSS</sequence>
<dbReference type="InterPro" id="IPR009057">
    <property type="entry name" value="Homeodomain-like_sf"/>
</dbReference>
<evidence type="ECO:0000256" key="1">
    <source>
        <dbReference type="ARBA" id="ARBA00023015"/>
    </source>
</evidence>
<evidence type="ECO:0000259" key="5">
    <source>
        <dbReference type="PROSITE" id="PS50977"/>
    </source>
</evidence>